<evidence type="ECO:0000256" key="2">
    <source>
        <dbReference type="ARBA" id="ARBA00022475"/>
    </source>
</evidence>
<feature type="transmembrane region" description="Helical" evidence="7">
    <location>
        <begin position="180"/>
        <end position="202"/>
    </location>
</feature>
<dbReference type="InterPro" id="IPR000326">
    <property type="entry name" value="PAP2/HPO"/>
</dbReference>
<feature type="transmembrane region" description="Helical" evidence="7">
    <location>
        <begin position="154"/>
        <end position="174"/>
    </location>
</feature>
<evidence type="ECO:0000256" key="5">
    <source>
        <dbReference type="ARBA" id="ARBA00022989"/>
    </source>
</evidence>
<accession>A0ABT8R6E8</accession>
<evidence type="ECO:0000256" key="1">
    <source>
        <dbReference type="ARBA" id="ARBA00004651"/>
    </source>
</evidence>
<evidence type="ECO:0000256" key="3">
    <source>
        <dbReference type="ARBA" id="ARBA00022692"/>
    </source>
</evidence>
<protein>
    <submittedName>
        <fullName evidence="9">Phosphatase PAP2 family protein</fullName>
    </submittedName>
</protein>
<name>A0ABT8R6E8_9BACT</name>
<keyword evidence="5 7" id="KW-1133">Transmembrane helix</keyword>
<dbReference type="EMBL" id="JAUKPO010000008">
    <property type="protein sequence ID" value="MDO1447674.1"/>
    <property type="molecule type" value="Genomic_DNA"/>
</dbReference>
<dbReference type="PANTHER" id="PTHR14969">
    <property type="entry name" value="SPHINGOSINE-1-PHOSPHATE PHOSPHOHYDROLASE"/>
    <property type="match status" value="1"/>
</dbReference>
<comment type="subcellular location">
    <subcellularLocation>
        <location evidence="1">Cell membrane</location>
        <topology evidence="1">Multi-pass membrane protein</topology>
    </subcellularLocation>
</comment>
<keyword evidence="2" id="KW-1003">Cell membrane</keyword>
<dbReference type="PANTHER" id="PTHR14969:SF62">
    <property type="entry name" value="DECAPRENYLPHOSPHORYL-5-PHOSPHORIBOSE PHOSPHATASE RV3807C-RELATED"/>
    <property type="match status" value="1"/>
</dbReference>
<reference evidence="9" key="1">
    <citation type="submission" date="2023-07" db="EMBL/GenBank/DDBJ databases">
        <title>The genome sequence of Rhodocytophaga aerolata KACC 12507.</title>
        <authorList>
            <person name="Zhang X."/>
        </authorList>
    </citation>
    <scope>NUCLEOTIDE SEQUENCE</scope>
    <source>
        <strain evidence="9">KACC 12507</strain>
    </source>
</reference>
<evidence type="ECO:0000256" key="6">
    <source>
        <dbReference type="ARBA" id="ARBA00023136"/>
    </source>
</evidence>
<dbReference type="Proteomes" id="UP001168528">
    <property type="component" value="Unassembled WGS sequence"/>
</dbReference>
<dbReference type="SMART" id="SM00014">
    <property type="entry name" value="acidPPc"/>
    <property type="match status" value="1"/>
</dbReference>
<feature type="transmembrane region" description="Helical" evidence="7">
    <location>
        <begin position="12"/>
        <end position="29"/>
    </location>
</feature>
<keyword evidence="4" id="KW-0378">Hydrolase</keyword>
<sequence>MYKIVKVNFPFFLPYQVFFILGGILQLFYTKVELFSFINGNYHSAADYFFKYMTHVGDGLFYILVVVLLALVSYRKAAIALSCYITSSLVAQVLKKVIFTDELRPKAFFENSSYVLHMVEGVTLHSHNSFPSGHATSAFSLFCLLSIFSRNKSLGYLWFCLALIASYSRVYLSQHFFGDIYVGSIIGVVLTLVTFRALDLFFRKNSRSWHSKGLLQYEHN</sequence>
<dbReference type="InterPro" id="IPR036938">
    <property type="entry name" value="PAP2/HPO_sf"/>
</dbReference>
<feature type="transmembrane region" description="Helical" evidence="7">
    <location>
        <begin position="49"/>
        <end position="72"/>
    </location>
</feature>
<evidence type="ECO:0000259" key="8">
    <source>
        <dbReference type="SMART" id="SM00014"/>
    </source>
</evidence>
<dbReference type="Gene3D" id="1.20.144.10">
    <property type="entry name" value="Phosphatidic acid phosphatase type 2/haloperoxidase"/>
    <property type="match status" value="1"/>
</dbReference>
<organism evidence="9 10">
    <name type="scientific">Rhodocytophaga aerolata</name>
    <dbReference type="NCBI Taxonomy" id="455078"/>
    <lineage>
        <taxon>Bacteria</taxon>
        <taxon>Pseudomonadati</taxon>
        <taxon>Bacteroidota</taxon>
        <taxon>Cytophagia</taxon>
        <taxon>Cytophagales</taxon>
        <taxon>Rhodocytophagaceae</taxon>
        <taxon>Rhodocytophaga</taxon>
    </lineage>
</organism>
<proteinExistence type="predicted"/>
<dbReference type="RefSeq" id="WP_302038478.1">
    <property type="nucleotide sequence ID" value="NZ_JAUKPO010000008.1"/>
</dbReference>
<evidence type="ECO:0000313" key="9">
    <source>
        <dbReference type="EMBL" id="MDO1447674.1"/>
    </source>
</evidence>
<evidence type="ECO:0000313" key="10">
    <source>
        <dbReference type="Proteomes" id="UP001168528"/>
    </source>
</evidence>
<keyword evidence="3 7" id="KW-0812">Transmembrane</keyword>
<keyword evidence="6 7" id="KW-0472">Membrane</keyword>
<dbReference type="SUPFAM" id="SSF48317">
    <property type="entry name" value="Acid phosphatase/Vanadium-dependent haloperoxidase"/>
    <property type="match status" value="1"/>
</dbReference>
<evidence type="ECO:0000256" key="4">
    <source>
        <dbReference type="ARBA" id="ARBA00022801"/>
    </source>
</evidence>
<dbReference type="Pfam" id="PF01569">
    <property type="entry name" value="PAP2"/>
    <property type="match status" value="1"/>
</dbReference>
<gene>
    <name evidence="9" type="ORF">Q0590_15495</name>
</gene>
<evidence type="ECO:0000256" key="7">
    <source>
        <dbReference type="SAM" id="Phobius"/>
    </source>
</evidence>
<feature type="domain" description="Phosphatidic acid phosphatase type 2/haloperoxidase" evidence="8">
    <location>
        <begin position="74"/>
        <end position="195"/>
    </location>
</feature>
<comment type="caution">
    <text evidence="9">The sequence shown here is derived from an EMBL/GenBank/DDBJ whole genome shotgun (WGS) entry which is preliminary data.</text>
</comment>
<keyword evidence="10" id="KW-1185">Reference proteome</keyword>